<dbReference type="EMBL" id="FOQG01000023">
    <property type="protein sequence ID" value="SFJ29539.1"/>
    <property type="molecule type" value="Genomic_DNA"/>
</dbReference>
<keyword evidence="2" id="KW-0812">Transmembrane</keyword>
<dbReference type="RefSeq" id="WP_143099850.1">
    <property type="nucleotide sequence ID" value="NZ_BKAF01000038.1"/>
</dbReference>
<dbReference type="Proteomes" id="UP000198649">
    <property type="component" value="Unassembled WGS sequence"/>
</dbReference>
<feature type="region of interest" description="Disordered" evidence="1">
    <location>
        <begin position="63"/>
        <end position="98"/>
    </location>
</feature>
<keyword evidence="2" id="KW-1133">Transmembrane helix</keyword>
<feature type="transmembrane region" description="Helical" evidence="2">
    <location>
        <begin position="35"/>
        <end position="58"/>
    </location>
</feature>
<organism evidence="4 5">
    <name type="scientific">Nocardioides psychrotolerans</name>
    <dbReference type="NCBI Taxonomy" id="1005945"/>
    <lineage>
        <taxon>Bacteria</taxon>
        <taxon>Bacillati</taxon>
        <taxon>Actinomycetota</taxon>
        <taxon>Actinomycetes</taxon>
        <taxon>Propionibacteriales</taxon>
        <taxon>Nocardioidaceae</taxon>
        <taxon>Nocardioides</taxon>
    </lineage>
</organism>
<dbReference type="AlphaFoldDB" id="A0A1I3Q7A9"/>
<accession>A0A1I3Q7A9</accession>
<evidence type="ECO:0000313" key="5">
    <source>
        <dbReference type="Proteomes" id="UP000198649"/>
    </source>
</evidence>
<reference evidence="4 5" key="1">
    <citation type="submission" date="2016-10" db="EMBL/GenBank/DDBJ databases">
        <authorList>
            <person name="de Groot N.N."/>
        </authorList>
    </citation>
    <scope>NUCLEOTIDE SEQUENCE [LARGE SCALE GENOMIC DNA]</scope>
    <source>
        <strain evidence="4 5">CGMCC 1.11156</strain>
    </source>
</reference>
<keyword evidence="3" id="KW-0732">Signal</keyword>
<keyword evidence="2" id="KW-0472">Membrane</keyword>
<evidence type="ECO:0000256" key="2">
    <source>
        <dbReference type="SAM" id="Phobius"/>
    </source>
</evidence>
<keyword evidence="5" id="KW-1185">Reference proteome</keyword>
<evidence type="ECO:0000313" key="4">
    <source>
        <dbReference type="EMBL" id="SFJ29539.1"/>
    </source>
</evidence>
<proteinExistence type="predicted"/>
<feature type="chain" id="PRO_5038412039" evidence="3">
    <location>
        <begin position="22"/>
        <end position="98"/>
    </location>
</feature>
<feature type="signal peptide" evidence="3">
    <location>
        <begin position="1"/>
        <end position="21"/>
    </location>
</feature>
<dbReference type="OrthoDB" id="3830972at2"/>
<name>A0A1I3Q7A9_9ACTN</name>
<protein>
    <submittedName>
        <fullName evidence="4">Uncharacterized protein</fullName>
    </submittedName>
</protein>
<evidence type="ECO:0000256" key="3">
    <source>
        <dbReference type="SAM" id="SignalP"/>
    </source>
</evidence>
<gene>
    <name evidence="4" type="ORF">SAMN05216561_12361</name>
</gene>
<dbReference type="STRING" id="1005945.SAMN05216561_12361"/>
<evidence type="ECO:0000256" key="1">
    <source>
        <dbReference type="SAM" id="MobiDB-lite"/>
    </source>
</evidence>
<sequence>MRLLSLPVLVAAGVLASPALWHTAMTGTVPFDVAVIRYLAAVVVTWAALSMVGSLVTWGPAEAPAPGSDVRAGGGQPPGSDMGRPAGVASGETAPADV</sequence>